<dbReference type="RefSeq" id="WP_198476097.1">
    <property type="nucleotide sequence ID" value="NZ_JADGMQ010000004.1"/>
</dbReference>
<sequence length="293" mass="32615">MKGIILAGGSGTRLHPATLAVNKQLIPIYDKPMIYYPLSVLMLAKIREILIISSPEYLDNYKRLFGDGSKWGLSISFAEQPSPDGLAQAFTIGADFIGSDPVALVLGDNIFFGAGLSGLMQKASSRTDGATVFAYEVDDPERYGVVELDAAGRALSLEEKPAEPKSRFAVTGLYFYDNQVVEFARGLKPSKRGEYEITDLNRIYMEQGNLFVERMSRGYAWLDTGTHDSLLEASEFVRTIQHRQGTHIACIEEIAYLHGWISQDTLVEYGNYYSKTAYGKYLLKLAETHLPQQ</sequence>
<keyword evidence="12" id="KW-1185">Reference proteome</keyword>
<dbReference type="EMBL" id="JADGMQ010000004">
    <property type="protein sequence ID" value="MBI1620691.1"/>
    <property type="molecule type" value="Genomic_DNA"/>
</dbReference>
<keyword evidence="7 9" id="KW-0460">Magnesium</keyword>
<evidence type="ECO:0000256" key="8">
    <source>
        <dbReference type="ARBA" id="ARBA00049336"/>
    </source>
</evidence>
<evidence type="ECO:0000256" key="1">
    <source>
        <dbReference type="ARBA" id="ARBA00001946"/>
    </source>
</evidence>
<dbReference type="PANTHER" id="PTHR43532">
    <property type="entry name" value="GLUCOSE-1-PHOSPHATE THYMIDYLYLTRANSFERASE"/>
    <property type="match status" value="1"/>
</dbReference>
<comment type="caution">
    <text evidence="11">The sequence shown here is derived from an EMBL/GenBank/DDBJ whole genome shotgun (WGS) entry which is preliminary data.</text>
</comment>
<dbReference type="EC" id="2.7.7.24" evidence="3 9"/>
<comment type="similarity">
    <text evidence="2 9">Belongs to the glucose-1-phosphate thymidylyltransferase family.</text>
</comment>
<evidence type="ECO:0000313" key="12">
    <source>
        <dbReference type="Proteomes" id="UP000601789"/>
    </source>
</evidence>
<protein>
    <recommendedName>
        <fullName evidence="3 9">Glucose-1-phosphate thymidylyltransferase</fullName>
        <ecNumber evidence="3 9">2.7.7.24</ecNumber>
    </recommendedName>
</protein>
<evidence type="ECO:0000256" key="6">
    <source>
        <dbReference type="ARBA" id="ARBA00022723"/>
    </source>
</evidence>
<accession>A0ABS0SBQ0</accession>
<dbReference type="CDD" id="cd02538">
    <property type="entry name" value="G1P_TT_short"/>
    <property type="match status" value="1"/>
</dbReference>
<proteinExistence type="inferred from homology"/>
<evidence type="ECO:0000256" key="7">
    <source>
        <dbReference type="ARBA" id="ARBA00022842"/>
    </source>
</evidence>
<keyword evidence="6 9" id="KW-0479">Metal-binding</keyword>
<comment type="cofactor">
    <cofactor evidence="1">
        <name>Mg(2+)</name>
        <dbReference type="ChEBI" id="CHEBI:18420"/>
    </cofactor>
</comment>
<evidence type="ECO:0000256" key="2">
    <source>
        <dbReference type="ARBA" id="ARBA00010480"/>
    </source>
</evidence>
<dbReference type="GO" id="GO:0008879">
    <property type="term" value="F:glucose-1-phosphate thymidylyltransferase activity"/>
    <property type="evidence" value="ECO:0007669"/>
    <property type="project" value="UniProtKB-EC"/>
</dbReference>
<keyword evidence="4 9" id="KW-0808">Transferase</keyword>
<dbReference type="InterPro" id="IPR005907">
    <property type="entry name" value="G1P_thy_trans_s"/>
</dbReference>
<evidence type="ECO:0000256" key="9">
    <source>
        <dbReference type="RuleBase" id="RU003706"/>
    </source>
</evidence>
<dbReference type="PANTHER" id="PTHR43532:SF1">
    <property type="entry name" value="GLUCOSE-1-PHOSPHATE THYMIDYLYLTRANSFERASE 1"/>
    <property type="match status" value="1"/>
</dbReference>
<evidence type="ECO:0000256" key="4">
    <source>
        <dbReference type="ARBA" id="ARBA00022679"/>
    </source>
</evidence>
<evidence type="ECO:0000313" key="11">
    <source>
        <dbReference type="EMBL" id="MBI1620691.1"/>
    </source>
</evidence>
<dbReference type="InterPro" id="IPR029044">
    <property type="entry name" value="Nucleotide-diphossugar_trans"/>
</dbReference>
<comment type="function">
    <text evidence="9">Catalyzes the formation of dTDP-glucose, from dTTP and glucose 1-phosphate, as well as its pyrophosphorolysis.</text>
</comment>
<dbReference type="Gene3D" id="3.90.550.10">
    <property type="entry name" value="Spore Coat Polysaccharide Biosynthesis Protein SpsA, Chain A"/>
    <property type="match status" value="1"/>
</dbReference>
<feature type="domain" description="Nucleotidyl transferase" evidence="10">
    <location>
        <begin position="2"/>
        <end position="238"/>
    </location>
</feature>
<dbReference type="InterPro" id="IPR005835">
    <property type="entry name" value="NTP_transferase_dom"/>
</dbReference>
<dbReference type="SUPFAM" id="SSF53448">
    <property type="entry name" value="Nucleotide-diphospho-sugar transferases"/>
    <property type="match status" value="1"/>
</dbReference>
<dbReference type="Pfam" id="PF00483">
    <property type="entry name" value="NTP_transferase"/>
    <property type="match status" value="1"/>
</dbReference>
<comment type="catalytic activity">
    <reaction evidence="8 9">
        <text>dTTP + alpha-D-glucose 1-phosphate + H(+) = dTDP-alpha-D-glucose + diphosphate</text>
        <dbReference type="Rhea" id="RHEA:15225"/>
        <dbReference type="ChEBI" id="CHEBI:15378"/>
        <dbReference type="ChEBI" id="CHEBI:33019"/>
        <dbReference type="ChEBI" id="CHEBI:37568"/>
        <dbReference type="ChEBI" id="CHEBI:57477"/>
        <dbReference type="ChEBI" id="CHEBI:58601"/>
        <dbReference type="EC" id="2.7.7.24"/>
    </reaction>
</comment>
<reference evidence="11 12" key="1">
    <citation type="submission" date="2020-10" db="EMBL/GenBank/DDBJ databases">
        <title>Aquamicrobium zhengzhouensis sp. nov., a exopolysaccharide producing bacterium isolated from farmland soil.</title>
        <authorList>
            <person name="Wang X."/>
        </authorList>
    </citation>
    <scope>NUCLEOTIDE SEQUENCE [LARGE SCALE GENOMIC DNA]</scope>
    <source>
        <strain evidence="12">cd-1</strain>
    </source>
</reference>
<organism evidence="11 12">
    <name type="scientific">Aquamicrobium zhengzhouense</name>
    <dbReference type="NCBI Taxonomy" id="2781738"/>
    <lineage>
        <taxon>Bacteria</taxon>
        <taxon>Pseudomonadati</taxon>
        <taxon>Pseudomonadota</taxon>
        <taxon>Alphaproteobacteria</taxon>
        <taxon>Hyphomicrobiales</taxon>
        <taxon>Phyllobacteriaceae</taxon>
        <taxon>Aquamicrobium</taxon>
    </lineage>
</organism>
<gene>
    <name evidence="11" type="primary">rfbA</name>
    <name evidence="11" type="ORF">IOD40_08455</name>
</gene>
<dbReference type="Proteomes" id="UP000601789">
    <property type="component" value="Unassembled WGS sequence"/>
</dbReference>
<keyword evidence="5 9" id="KW-0548">Nucleotidyltransferase</keyword>
<evidence type="ECO:0000256" key="3">
    <source>
        <dbReference type="ARBA" id="ARBA00012461"/>
    </source>
</evidence>
<evidence type="ECO:0000259" key="10">
    <source>
        <dbReference type="Pfam" id="PF00483"/>
    </source>
</evidence>
<dbReference type="NCBIfam" id="TIGR01207">
    <property type="entry name" value="rmlA"/>
    <property type="match status" value="1"/>
</dbReference>
<evidence type="ECO:0000256" key="5">
    <source>
        <dbReference type="ARBA" id="ARBA00022695"/>
    </source>
</evidence>
<name>A0ABS0SBQ0_9HYPH</name>